<dbReference type="RefSeq" id="WP_134450347.1">
    <property type="nucleotide sequence ID" value="NZ_FOCN01000037.1"/>
</dbReference>
<dbReference type="OrthoDB" id="570199at2"/>
<keyword evidence="2" id="KW-1185">Reference proteome</keyword>
<sequence length="213" mass="23895">MTHSATKSDNADGRIDSRASENAVRRLAEAVAGLTNRPGLFIAALTDMLMALTPIEAKDWRGVSRAGSRQIALGAVDEQSAVTYPTHDSLRAEPRQIAIDLMPLFLELTREETSNEWARGAGLYIRHVRKATKTRPTISKLFKKLLSENEAWMTAPQSQKYFFNQIVAIHWRRSGWIWFTLDSNSLAEGPVSRAFARSKRAKARASRRADRSL</sequence>
<name>A0A5F0D512_9MICO</name>
<gene>
    <name evidence="1" type="ORF">E3O10_07180</name>
</gene>
<evidence type="ECO:0000313" key="1">
    <source>
        <dbReference type="EMBL" id="TFB90088.1"/>
    </source>
</evidence>
<evidence type="ECO:0000313" key="2">
    <source>
        <dbReference type="Proteomes" id="UP000297654"/>
    </source>
</evidence>
<organism evidence="1 2">
    <name type="scientific">Cryobacterium luteum</name>
    <dbReference type="NCBI Taxonomy" id="1424661"/>
    <lineage>
        <taxon>Bacteria</taxon>
        <taxon>Bacillati</taxon>
        <taxon>Actinomycetota</taxon>
        <taxon>Actinomycetes</taxon>
        <taxon>Micrococcales</taxon>
        <taxon>Microbacteriaceae</taxon>
        <taxon>Cryobacterium</taxon>
    </lineage>
</organism>
<reference evidence="1 2" key="1">
    <citation type="submission" date="2019-03" db="EMBL/GenBank/DDBJ databases">
        <title>Genomics of glacier-inhabiting Cryobacterium strains.</title>
        <authorList>
            <person name="Liu Q."/>
            <person name="Xin Y.-H."/>
        </authorList>
    </citation>
    <scope>NUCLEOTIDE SEQUENCE [LARGE SCALE GENOMIC DNA]</scope>
    <source>
        <strain evidence="1 2">Hh15</strain>
    </source>
</reference>
<dbReference type="EMBL" id="SOFF01000027">
    <property type="protein sequence ID" value="TFB90088.1"/>
    <property type="molecule type" value="Genomic_DNA"/>
</dbReference>
<dbReference type="Proteomes" id="UP000297654">
    <property type="component" value="Unassembled WGS sequence"/>
</dbReference>
<protein>
    <submittedName>
        <fullName evidence="1">Uncharacterized protein</fullName>
    </submittedName>
</protein>
<dbReference type="AlphaFoldDB" id="A0A5F0D512"/>
<comment type="caution">
    <text evidence="1">The sequence shown here is derived from an EMBL/GenBank/DDBJ whole genome shotgun (WGS) entry which is preliminary data.</text>
</comment>
<accession>A0A5F0D512</accession>
<proteinExistence type="predicted"/>